<evidence type="ECO:0000313" key="2">
    <source>
        <dbReference type="EMBL" id="OWJ76187.1"/>
    </source>
</evidence>
<evidence type="ECO:0000313" key="3">
    <source>
        <dbReference type="Proteomes" id="UP000196878"/>
    </source>
</evidence>
<comment type="caution">
    <text evidence="2">The sequence shown here is derived from an EMBL/GenBank/DDBJ whole genome shotgun (WGS) entry which is preliminary data.</text>
</comment>
<dbReference type="GO" id="GO:0005737">
    <property type="term" value="C:cytoplasm"/>
    <property type="evidence" value="ECO:0007669"/>
    <property type="project" value="TreeGrafter"/>
</dbReference>
<dbReference type="RefSeq" id="WP_088216299.1">
    <property type="nucleotide sequence ID" value="NZ_NIPW01000029.1"/>
</dbReference>
<dbReference type="Pfam" id="PF02594">
    <property type="entry name" value="DUF167"/>
    <property type="match status" value="1"/>
</dbReference>
<sequence length="85" mass="9135">MARGELAHLVVEGARIEVRVTPRARRPGLTVPEEGPIRIAVTEVAEDGRANAAVTRVLAEALGIAPSRLTLERGATARLKLFRVD</sequence>
<accession>A0A212A923</accession>
<gene>
    <name evidence="2" type="ORF">CDV49_15380</name>
</gene>
<evidence type="ECO:0000256" key="1">
    <source>
        <dbReference type="ARBA" id="ARBA00010364"/>
    </source>
</evidence>
<dbReference type="PANTHER" id="PTHR13420:SF7">
    <property type="entry name" value="UPF0235 PROTEIN C15ORF40"/>
    <property type="match status" value="1"/>
</dbReference>
<dbReference type="Gene3D" id="3.30.1200.10">
    <property type="entry name" value="YggU-like"/>
    <property type="match status" value="1"/>
</dbReference>
<organism evidence="2 3">
    <name type="scientific">Haematobacter genomosp. 1</name>
    <dbReference type="NCBI Taxonomy" id="366618"/>
    <lineage>
        <taxon>Bacteria</taxon>
        <taxon>Pseudomonadati</taxon>
        <taxon>Pseudomonadota</taxon>
        <taxon>Alphaproteobacteria</taxon>
        <taxon>Rhodobacterales</taxon>
        <taxon>Paracoccaceae</taxon>
        <taxon>Haematobacter</taxon>
    </lineage>
</organism>
<dbReference type="SUPFAM" id="SSF69786">
    <property type="entry name" value="YggU-like"/>
    <property type="match status" value="1"/>
</dbReference>
<comment type="similarity">
    <text evidence="1">Belongs to the UPF0235 family.</text>
</comment>
<name>A0A212A923_9RHOB</name>
<dbReference type="SMART" id="SM01152">
    <property type="entry name" value="DUF167"/>
    <property type="match status" value="1"/>
</dbReference>
<dbReference type="InterPro" id="IPR036591">
    <property type="entry name" value="YggU-like_sf"/>
</dbReference>
<dbReference type="EMBL" id="NIPW01000029">
    <property type="protein sequence ID" value="OWJ76187.1"/>
    <property type="molecule type" value="Genomic_DNA"/>
</dbReference>
<dbReference type="InterPro" id="IPR003746">
    <property type="entry name" value="DUF167"/>
</dbReference>
<dbReference type="AlphaFoldDB" id="A0A212A923"/>
<dbReference type="NCBIfam" id="TIGR00251">
    <property type="entry name" value="DUF167 family protein"/>
    <property type="match status" value="1"/>
</dbReference>
<dbReference type="PANTHER" id="PTHR13420">
    <property type="entry name" value="UPF0235 PROTEIN C15ORF40"/>
    <property type="match status" value="1"/>
</dbReference>
<dbReference type="OrthoDB" id="3176309at2"/>
<proteinExistence type="inferred from homology"/>
<reference evidence="2 3" key="1">
    <citation type="submission" date="2016-12" db="EMBL/GenBank/DDBJ databases">
        <title>Comparison of Traditional DNA-DNA Hybridization with In Silico Genomic Analysis.</title>
        <authorList>
            <person name="Nicholson A.C."/>
            <person name="Humrighouse B.W."/>
            <person name="Graziano J."/>
            <person name="Lasker B."/>
            <person name="Whitney A.M."/>
            <person name="Mcquiston J.R."/>
        </authorList>
    </citation>
    <scope>NUCLEOTIDE SEQUENCE [LARGE SCALE GENOMIC DNA]</scope>
    <source>
        <strain evidence="2 3">H2240</strain>
    </source>
</reference>
<keyword evidence="3" id="KW-1185">Reference proteome</keyword>
<dbReference type="Proteomes" id="UP000196878">
    <property type="component" value="Unassembled WGS sequence"/>
</dbReference>
<protein>
    <submittedName>
        <fullName evidence="2">Uncharacterized protein</fullName>
    </submittedName>
</protein>